<dbReference type="Gene3D" id="2.70.170.10">
    <property type="entry name" value="Neurotransmitter-gated ion-channel ligand-binding domain"/>
    <property type="match status" value="4"/>
</dbReference>
<dbReference type="WBParaSite" id="maker-uti_cns_0008708-snap-gene-0.5-mRNA-1">
    <property type="protein sequence ID" value="maker-uti_cns_0008708-snap-gene-0.5-mRNA-1"/>
    <property type="gene ID" value="maker-uti_cns_0008708-snap-gene-0.5"/>
</dbReference>
<dbReference type="InterPro" id="IPR006201">
    <property type="entry name" value="Neur_channel"/>
</dbReference>
<protein>
    <submittedName>
        <fullName evidence="9">C2 domain-containing protein</fullName>
    </submittedName>
</protein>
<dbReference type="InterPro" id="IPR026142">
    <property type="entry name" value="Pro_pase_1_reg_su_36"/>
</dbReference>
<dbReference type="SMART" id="SM00239">
    <property type="entry name" value="C2"/>
    <property type="match status" value="1"/>
</dbReference>
<organism evidence="8 9">
    <name type="scientific">Macrostomum lignano</name>
    <dbReference type="NCBI Taxonomy" id="282301"/>
    <lineage>
        <taxon>Eukaryota</taxon>
        <taxon>Metazoa</taxon>
        <taxon>Spiralia</taxon>
        <taxon>Lophotrochozoa</taxon>
        <taxon>Platyhelminthes</taxon>
        <taxon>Rhabditophora</taxon>
        <taxon>Macrostomorpha</taxon>
        <taxon>Macrostomida</taxon>
        <taxon>Macrostomidae</taxon>
        <taxon>Macrostomum</taxon>
    </lineage>
</organism>
<evidence type="ECO:0000256" key="6">
    <source>
        <dbReference type="SAM" id="MobiDB-lite"/>
    </source>
</evidence>
<dbReference type="Proteomes" id="UP000095280">
    <property type="component" value="Unplaced"/>
</dbReference>
<evidence type="ECO:0000313" key="9">
    <source>
        <dbReference type="WBParaSite" id="maker-uti_cns_0008708-snap-gene-0.5-mRNA-1"/>
    </source>
</evidence>
<feature type="compositionally biased region" description="Low complexity" evidence="6">
    <location>
        <begin position="2861"/>
        <end position="2870"/>
    </location>
</feature>
<reference evidence="9" key="1">
    <citation type="submission" date="2016-11" db="UniProtKB">
        <authorList>
            <consortium name="WormBaseParasite"/>
        </authorList>
    </citation>
    <scope>IDENTIFICATION</scope>
</reference>
<feature type="transmembrane region" description="Helical" evidence="5">
    <location>
        <begin position="537"/>
        <end position="558"/>
    </location>
</feature>
<dbReference type="CDD" id="cd18989">
    <property type="entry name" value="LGIC_ECD_cation"/>
    <property type="match status" value="4"/>
</dbReference>
<dbReference type="GO" id="GO:0005230">
    <property type="term" value="F:extracellular ligand-gated monoatomic ion channel activity"/>
    <property type="evidence" value="ECO:0007669"/>
    <property type="project" value="InterPro"/>
</dbReference>
<dbReference type="GO" id="GO:0019902">
    <property type="term" value="F:phosphatase binding"/>
    <property type="evidence" value="ECO:0007669"/>
    <property type="project" value="InterPro"/>
</dbReference>
<feature type="transmembrane region" description="Helical" evidence="5">
    <location>
        <begin position="1901"/>
        <end position="1923"/>
    </location>
</feature>
<evidence type="ECO:0000313" key="8">
    <source>
        <dbReference type="Proteomes" id="UP000095280"/>
    </source>
</evidence>
<evidence type="ECO:0000256" key="4">
    <source>
        <dbReference type="ARBA" id="ARBA00023136"/>
    </source>
</evidence>
<feature type="compositionally biased region" description="Low complexity" evidence="6">
    <location>
        <begin position="2911"/>
        <end position="2923"/>
    </location>
</feature>
<dbReference type="GO" id="GO:0004888">
    <property type="term" value="F:transmembrane signaling receptor activity"/>
    <property type="evidence" value="ECO:0007669"/>
    <property type="project" value="InterPro"/>
</dbReference>
<dbReference type="InterPro" id="IPR036719">
    <property type="entry name" value="Neuro-gated_channel_TM_sf"/>
</dbReference>
<keyword evidence="5" id="KW-0813">Transport</keyword>
<dbReference type="PROSITE" id="PS00236">
    <property type="entry name" value="NEUROTR_ION_CHANNEL"/>
    <property type="match status" value="3"/>
</dbReference>
<feature type="transmembrane region" description="Helical" evidence="5">
    <location>
        <begin position="476"/>
        <end position="501"/>
    </location>
</feature>
<dbReference type="SUPFAM" id="SSF63712">
    <property type="entry name" value="Nicotinic receptor ligand binding domain-like"/>
    <property type="match status" value="4"/>
</dbReference>
<dbReference type="CDD" id="cd19051">
    <property type="entry name" value="LGIC_TM_cation"/>
    <property type="match status" value="4"/>
</dbReference>
<feature type="transmembrane region" description="Helical" evidence="5">
    <location>
        <begin position="507"/>
        <end position="525"/>
    </location>
</feature>
<feature type="transmembrane region" description="Helical" evidence="5">
    <location>
        <begin position="996"/>
        <end position="1014"/>
    </location>
</feature>
<feature type="transmembrane region" description="Helical" evidence="5">
    <location>
        <begin position="372"/>
        <end position="391"/>
    </location>
</feature>
<feature type="region of interest" description="Disordered" evidence="6">
    <location>
        <begin position="2516"/>
        <end position="2582"/>
    </location>
</feature>
<name>A0A1I8HYA0_9PLAT</name>
<comment type="similarity">
    <text evidence="5">Belongs to the ligand-gated ion channel (TC 1.A.9) family.</text>
</comment>
<dbReference type="Gene3D" id="1.20.58.390">
    <property type="entry name" value="Neurotransmitter-gated ion-channel transmembrane domain"/>
    <property type="match status" value="4"/>
</dbReference>
<evidence type="ECO:0000256" key="3">
    <source>
        <dbReference type="ARBA" id="ARBA00022989"/>
    </source>
</evidence>
<comment type="caution">
    <text evidence="5">Lacks conserved residue(s) required for the propagation of feature annotation.</text>
</comment>
<accession>A0A1I8HYA0</accession>
<keyword evidence="8" id="KW-1185">Reference proteome</keyword>
<feature type="transmembrane region" description="Helical" evidence="5">
    <location>
        <begin position="1026"/>
        <end position="1047"/>
    </location>
</feature>
<dbReference type="PRINTS" id="PR00252">
    <property type="entry name" value="NRIONCHANNEL"/>
</dbReference>
<dbReference type="PROSITE" id="PS50004">
    <property type="entry name" value="C2"/>
    <property type="match status" value="1"/>
</dbReference>
<feature type="transmembrane region" description="Helical" evidence="5">
    <location>
        <begin position="1842"/>
        <end position="1866"/>
    </location>
</feature>
<dbReference type="InterPro" id="IPR035892">
    <property type="entry name" value="C2_domain_sf"/>
</dbReference>
<evidence type="ECO:0000256" key="1">
    <source>
        <dbReference type="ARBA" id="ARBA00004141"/>
    </source>
</evidence>
<feature type="transmembrane region" description="Helical" evidence="5">
    <location>
        <begin position="1529"/>
        <end position="1550"/>
    </location>
</feature>
<dbReference type="GO" id="GO:0016020">
    <property type="term" value="C:membrane"/>
    <property type="evidence" value="ECO:0007669"/>
    <property type="project" value="UniProtKB-SubCell"/>
</dbReference>
<keyword evidence="5" id="KW-0407">Ion channel</keyword>
<feature type="region of interest" description="Disordered" evidence="6">
    <location>
        <begin position="2843"/>
        <end position="2923"/>
    </location>
</feature>
<feature type="compositionally biased region" description="Low complexity" evidence="6">
    <location>
        <begin position="2890"/>
        <end position="2900"/>
    </location>
</feature>
<feature type="transmembrane region" description="Helical" evidence="5">
    <location>
        <begin position="1468"/>
        <end position="1492"/>
    </location>
</feature>
<feature type="transmembrane region" description="Helical" evidence="5">
    <location>
        <begin position="1074"/>
        <end position="1096"/>
    </location>
</feature>
<keyword evidence="3 5" id="KW-1133">Transmembrane helix</keyword>
<feature type="domain" description="C2" evidence="7">
    <location>
        <begin position="2158"/>
        <end position="2290"/>
    </location>
</feature>
<dbReference type="Pfam" id="PF00168">
    <property type="entry name" value="C2"/>
    <property type="match status" value="1"/>
</dbReference>
<dbReference type="Pfam" id="PF02931">
    <property type="entry name" value="Neur_chan_LBD"/>
    <property type="match status" value="4"/>
</dbReference>
<keyword evidence="2 5" id="KW-0812">Transmembrane</keyword>
<feature type="transmembrane region" description="Helical" evidence="5">
    <location>
        <begin position="1872"/>
        <end position="1889"/>
    </location>
</feature>
<keyword evidence="4 5" id="KW-0472">Membrane</keyword>
<dbReference type="SUPFAM" id="SSF49562">
    <property type="entry name" value="C2 domain (Calcium/lipid-binding domain, CaLB)"/>
    <property type="match status" value="1"/>
</dbReference>
<evidence type="ECO:0000256" key="2">
    <source>
        <dbReference type="ARBA" id="ARBA00022692"/>
    </source>
</evidence>
<dbReference type="Pfam" id="PF14895">
    <property type="entry name" value="PPPI_inhib"/>
    <property type="match status" value="1"/>
</dbReference>
<dbReference type="InterPro" id="IPR006202">
    <property type="entry name" value="Neur_chan_lig-bd"/>
</dbReference>
<proteinExistence type="inferred from homology"/>
<evidence type="ECO:0000256" key="5">
    <source>
        <dbReference type="RuleBase" id="RU000687"/>
    </source>
</evidence>
<feature type="transmembrane region" description="Helical" evidence="5">
    <location>
        <begin position="1954"/>
        <end position="1973"/>
    </location>
</feature>
<dbReference type="InterPro" id="IPR036734">
    <property type="entry name" value="Neur_chan_lig-bd_sf"/>
</dbReference>
<dbReference type="InterPro" id="IPR038050">
    <property type="entry name" value="Neuro_actylchol_rec"/>
</dbReference>
<dbReference type="InterPro" id="IPR018000">
    <property type="entry name" value="Neurotransmitter_ion_chnl_CS"/>
</dbReference>
<feature type="transmembrane region" description="Helical" evidence="5">
    <location>
        <begin position="965"/>
        <end position="989"/>
    </location>
</feature>
<dbReference type="PANTHER" id="PTHR18945">
    <property type="entry name" value="NEUROTRANSMITTER GATED ION CHANNEL"/>
    <property type="match status" value="1"/>
</dbReference>
<dbReference type="InterPro" id="IPR000008">
    <property type="entry name" value="C2_dom"/>
</dbReference>
<dbReference type="SUPFAM" id="SSF90112">
    <property type="entry name" value="Neurotransmitter-gated ion-channel transmembrane pore"/>
    <property type="match status" value="3"/>
</dbReference>
<comment type="subcellular location">
    <subcellularLocation>
        <location evidence="1">Membrane</location>
        <topology evidence="1">Multi-pass membrane protein</topology>
    </subcellularLocation>
</comment>
<keyword evidence="5" id="KW-0406">Ion transport</keyword>
<sequence length="3402" mass="372349">TAARDFRAAAEPHSAAAVGVGRTSRLYCSGCDCWGCESCCCSCCRCWALGSRLAESCCLRPSRRAPPLLSAPAAVVEAAVVSTGVVAAAAAVLASLCCFTSSVVVSRWPLTVSPVRSGRRLGSSELARSKNMVDSPNSAAELFFVRLGQVNKAFFGVSARLAVRLCCVNFVTSFRRRVSSSRALLLLLRLRLCRLLVSMRLSYSMSCCCRMASMRLCNREPASDSSLPAWQSCIGQLPLSAVLLLVASAATHSAAIDSAANADVAACRALAESIGPQSLPQCHAILSPKSFGYDTSVSVTIELMAVYGLDEKELLEWSAWIDLTWTDPRLAWNSSDKAVDHLVIDRDSLWLPDIGFWNGKDNDMFDLRNSKFISVSVYSTGTVVLPIYLVIKFGCVLNVRKFPFDRQVCSVGVGTVVSYSDELNISLSARLMSNDIGLFGVGEWELEGVKQEQAVLHSIEESFPFHKINIHLKRKWMYYAVLVIVPFELLSLLASIMFLAGDKSDPVNLSIAIIMSMTLYVLIASQSAPKSMNTIPLVGLFLMIQMLILIVFTFIAAVDQKRLINFNEGTSSTLSQYWQGLDGKRNLVLLFLYLSTSGLNSVAPTSGIVFMDFGADWDAISTYRVMDMMMAMDRFTGSLLSPARNMMLASSDSSSNGTITSTAYMTWHCGSDCGPMDSARARHAALSALEAGLMAVKRKKALLPITSNSRKITDLRQHLIQPARFILLHCFLIVVPPPSATIDPASNVNVAACRSLAESIGPQSLPQCHVMLSPSHFGHENSVAVKILLKTIYGLDDKELLEFSAWIELTWTDPRLAWNSSARGSPRYMRIDRNSLWLPDIGFLNSKGEMFDIRNAKFSDVVLSASGEAFIYAFCVVQFACALDVRSFPFDSQVCATQLATVTSDVAALNFSARVSYNYSEDSGLELYQVGEWILQSVDHKSYFFTANGAIYPVVNIQFHLKRRWMYYAVLVIVPFELLSLLASIMFLAGDKSDPVNLSIAIIMSMTLYVLIASQSAPKSMNTIPLVGLFLMAQMLILIAFTFIAAFPGRQQVASRESAKVTKSCWTFLFRHRAVVSSCAYLLLSGVNALVFIYVWPAHLSADNGCDEGERDEDGLRSRLGRDQHVQSHGHDDGDGQVHRVALVTSQEHDACEQRQQLERDNHQHHIIHEPSLQNPTSGNHKLFFSTVAASVDFPLSSRLAGALCANQRCASAQPCQASKFHQHISASALTSLVTGLYSGGSFQGGTRTDAATAACQALSESIGPQSLAQCHTLMYPSQFGYQTNVSVHILLKTIYGLDEKELLEFSAWFQISWTDPRLAWNSSAPGSPQYLRVDRGSVWLPDVGFLNSKGEMFDLRNTKFTDAVIFPTGEVGIYTFAVVQFACAIDVRYFPFDTQLCATQLGTISSDTSGFKLSVSISYNKSENLGLDLYQVGEWELISVTHELSRYVAAGDSLYVANIKFHLKRKWMYYAVLVIVPFELLSLLASIMFLAGDKSDPVNLSIAIIMSMTLYVLIASQSAPKSMNTIPLVGLFLMAQMLILIAFTFIAALKFSRRGLPADISPLEVSPLEVFPLEVSPLEVSPLEVSPLEVSPLEVSALRFPAEVSPLEVSALEVSRWSIMRSSAIDPATNADVPACRALAESIRPQALPQCHVLLSPSYFGYQTDVRVLIYLNTIYGLDEKELLEFSGWIWISWTDPRLAWNSSSPGSPHQLRLHRNSLWLPDVEFLNSKGEMFADALLFPTGEASIYTFAVVQFACAIDGRYFPFDSQLCAIQVSTGTSDVTHFNLSVSVYYNSSTYDGLELSLVGEWDLEKVTGEQSREKSLDFNFYMVDLQFHLKRRWMYYAVLVIVPFELLSLLASIMFLAGDKSDPVNLSIAIIMSMTLYVLIASQSAPKSMNTILFGLFLMIQMLILIAFTFISALKAHPSSAPSDAPSTIRRLGRFLASHKNAICFISYILLTAANIIALAAAFLSRYQRGSRGLLLCRSHTRLLPTHRRLFLHLNMSGLHFEAAVDVSLMNHGILAPTRESVGVHQPEVHISRPGCVQLNPDEFLGHDEHLLVAHLSQRLWNRCTFRTCRFSMESTSCLPGMDSNSRWQSARWPSVYPCALTIPVSVGAGTPLHDFILASSAGANRQDGAMQRQLEELQLIDTFGEDAGLGKLLLSFHYSKPQRKLTVKLLRAVGLQPNDGQLCPYVTLRFLPVQAETNQLRTRARILTNRPVWLEAFEFNKFDESLLTADQRHLALLLEVRDECNSAGAEPRRRLLGRIVVPLRRLPPGSLRGDGVMFWRHLEAPAEADSEADEAAGLDLLRLALRIGRRSGRLSVGQLRFWRRNGGEAAQRVQLRLQLVLRATGELLADWWSRPALLRQRRQQRLRWKPAPASSLPTPVASWRDIARLAMPHGAAHTCALKLRAYRLTGTAGDDASAEEGKSTASELELGWAELSCSAGRLESWRCVWSRLVDGGDGGGWLVASLPLLTAEYPRASSSLKSSSGSVILTKGQWYWKEDDNTLDFRPSAGSSQLPTLDKSAAARKRGGGAGKAGGRSDRRTPSAGGRGGGGKQQQRAKGGSGKAADGEEDDREITLADVKRVALAMMQEANQKVNSPWFQEIRLTKAFDDFLMTLLLHFHWFFEKRTLDCKVYPANVHKSRHEIQEYEDICVKVSSTEKVIGRSYCALILGQGVADTHHMAAGDSRVSATKNDREMFETLYSFCSYVVWLTFKRREFDKIEKEMGRIFRSDTFNLAMREKNYQTDENGNEKNRKLTPAEYRRMHPKRPAINDIVNQRSPALASILPRPKEGASWLYTAKKDFEKFSQEASGPKEAELRPDPVKFGILGDMMSLYNPDTLTPEGADEEAEKQAAGEGDAAATGGGADGESGAAAEDDEDAGGAAAESAAAVGGAGAAGGPMESDAAADGGAEDSGAAADDGAAIYYSVTFAIRQPLRQSTDMTFLLGEQNPVLLRLVHRAVLADEDLAEPRSLLLRQLQLEVLHQAGQEDQHLHAGEALAHAAPLAGAEHEAVHGRAAAVAALGVQEPRRPERLRLGEQLGVARHRVGVGADHRVGRDTVAADAEGAGVVQAGLLLQDGVAEVEELGADFVLHVLVLGQQQGGPGERHGRGVGAGHEEVGHNVAQIVVSEVVLRVGVLVHLLAEEGGDEVLGLVGLVIVEVQASPCDLALAEGLDEGVALGEAGGARQGLHDVRVALQPGEHHGEEHESQADVGDHAGAVQLPGELRLAVVEPLAEHQLVDDVGHGAGHGGARLHRLRASRPEIVHQVSQDAMAEPAVHLPALVVGHEDSFAGAEGLEEWQVDVLLKVLVSEHLAEHGRVADDHEGGRADAEGVDRAELAVQLQGAVHRQLARVRQRPLGGGRQVAQNRHSGPRDLLLELLRLVRPAEDRILD</sequence>
<evidence type="ECO:0000259" key="7">
    <source>
        <dbReference type="PROSITE" id="PS50004"/>
    </source>
</evidence>
<feature type="transmembrane region" description="Helical" evidence="5">
    <location>
        <begin position="1499"/>
        <end position="1517"/>
    </location>
</feature>
<dbReference type="Gene3D" id="2.60.40.150">
    <property type="entry name" value="C2 domain"/>
    <property type="match status" value="1"/>
</dbReference>